<evidence type="ECO:0000256" key="2">
    <source>
        <dbReference type="RuleBase" id="RU364082"/>
    </source>
</evidence>
<dbReference type="PANTHER" id="PTHR10491">
    <property type="entry name" value="DTDP-4-DEHYDRORHAMNOSE REDUCTASE"/>
    <property type="match status" value="1"/>
</dbReference>
<dbReference type="EC" id="1.1.1.133" evidence="2"/>
<evidence type="ECO:0000313" key="4">
    <source>
        <dbReference type="EMBL" id="HJB91860.1"/>
    </source>
</evidence>
<dbReference type="GO" id="GO:0008831">
    <property type="term" value="F:dTDP-4-dehydrorhamnose reductase activity"/>
    <property type="evidence" value="ECO:0007669"/>
    <property type="project" value="UniProtKB-EC"/>
</dbReference>
<dbReference type="EMBL" id="DWXE01000040">
    <property type="protein sequence ID" value="HJB91860.1"/>
    <property type="molecule type" value="Genomic_DNA"/>
</dbReference>
<keyword evidence="2" id="KW-0521">NADP</keyword>
<evidence type="ECO:0000259" key="3">
    <source>
        <dbReference type="Pfam" id="PF04321"/>
    </source>
</evidence>
<protein>
    <recommendedName>
        <fullName evidence="2">dTDP-4-dehydrorhamnose reductase</fullName>
        <ecNumber evidence="2">1.1.1.133</ecNumber>
    </recommendedName>
</protein>
<dbReference type="PANTHER" id="PTHR10491:SF4">
    <property type="entry name" value="METHIONINE ADENOSYLTRANSFERASE 2 SUBUNIT BETA"/>
    <property type="match status" value="1"/>
</dbReference>
<dbReference type="InterPro" id="IPR036291">
    <property type="entry name" value="NAD(P)-bd_dom_sf"/>
</dbReference>
<comment type="pathway">
    <text evidence="2">Carbohydrate biosynthesis; dTDP-L-rhamnose biosynthesis.</text>
</comment>
<dbReference type="InterPro" id="IPR029903">
    <property type="entry name" value="RmlD-like-bd"/>
</dbReference>
<gene>
    <name evidence="4" type="ORF">H9763_10425</name>
</gene>
<dbReference type="AlphaFoldDB" id="A0A9D2MTQ4"/>
<dbReference type="Pfam" id="PF04321">
    <property type="entry name" value="RmlD_sub_bind"/>
    <property type="match status" value="1"/>
</dbReference>
<dbReference type="GO" id="GO:0006556">
    <property type="term" value="P:S-adenosylmethionine biosynthetic process"/>
    <property type="evidence" value="ECO:0007669"/>
    <property type="project" value="TreeGrafter"/>
</dbReference>
<comment type="function">
    <text evidence="2">Catalyzes the reduction of dTDP-6-deoxy-L-lyxo-4-hexulose to yield dTDP-L-rhamnose.</text>
</comment>
<keyword evidence="2" id="KW-0560">Oxidoreductase</keyword>
<comment type="caution">
    <text evidence="4">The sequence shown here is derived from an EMBL/GenBank/DDBJ whole genome shotgun (WGS) entry which is preliminary data.</text>
</comment>
<reference evidence="4" key="1">
    <citation type="journal article" date="2021" name="PeerJ">
        <title>Extensive microbial diversity within the chicken gut microbiome revealed by metagenomics and culture.</title>
        <authorList>
            <person name="Gilroy R."/>
            <person name="Ravi A."/>
            <person name="Getino M."/>
            <person name="Pursley I."/>
            <person name="Horton D.L."/>
            <person name="Alikhan N.F."/>
            <person name="Baker D."/>
            <person name="Gharbi K."/>
            <person name="Hall N."/>
            <person name="Watson M."/>
            <person name="Adriaenssens E.M."/>
            <person name="Foster-Nyarko E."/>
            <person name="Jarju S."/>
            <person name="Secka A."/>
            <person name="Antonio M."/>
            <person name="Oren A."/>
            <person name="Chaudhuri R.R."/>
            <person name="La Ragione R."/>
            <person name="Hildebrand F."/>
            <person name="Pallen M.J."/>
        </authorList>
    </citation>
    <scope>NUCLEOTIDE SEQUENCE</scope>
    <source>
        <strain evidence="4">USAMLcec3-2134</strain>
    </source>
</reference>
<name>A0A9D2MTQ4_9FIRM</name>
<dbReference type="InterPro" id="IPR005913">
    <property type="entry name" value="dTDP_dehydrorham_reduct"/>
</dbReference>
<comment type="similarity">
    <text evidence="1 2">Belongs to the dTDP-4-dehydrorhamnose reductase family.</text>
</comment>
<organism evidence="4 5">
    <name type="scientific">Candidatus Eisenbergiella merdigallinarum</name>
    <dbReference type="NCBI Taxonomy" id="2838552"/>
    <lineage>
        <taxon>Bacteria</taxon>
        <taxon>Bacillati</taxon>
        <taxon>Bacillota</taxon>
        <taxon>Clostridia</taxon>
        <taxon>Lachnospirales</taxon>
        <taxon>Lachnospiraceae</taxon>
        <taxon>Eisenbergiella</taxon>
    </lineage>
</organism>
<reference evidence="4" key="2">
    <citation type="submission" date="2021-04" db="EMBL/GenBank/DDBJ databases">
        <authorList>
            <person name="Gilroy R."/>
        </authorList>
    </citation>
    <scope>NUCLEOTIDE SEQUENCE</scope>
    <source>
        <strain evidence="4">USAMLcec3-2134</strain>
    </source>
</reference>
<evidence type="ECO:0000313" key="5">
    <source>
        <dbReference type="Proteomes" id="UP000886883"/>
    </source>
</evidence>
<evidence type="ECO:0000256" key="1">
    <source>
        <dbReference type="ARBA" id="ARBA00010944"/>
    </source>
</evidence>
<accession>A0A9D2MTQ4</accession>
<sequence length="279" mass="31260">MRILILGASGLAGSAIRRELKGKYETVLGTWRTKAHAPDGDPGMIRWSLEEPGRLAELLRATEPDVVVSCLRGDFGMQEEAHRIAADFLAGKPGGRMLFLSSANAFDADQTRPHFEGDRPVAQSDYGKMKVRCEELIRSRLGENGIILRPPFIWDRDCPGIRRLKESAGSKAPVQAWKNFETNHATAGQIAKWVSFILERNLRGVFHVGTEDLSDHAAFLEELARRLNLKGVVFSTEEEDTKQILAVLPGRREIPPKLRLRVEDVLRGLTGEEMCDMYR</sequence>
<dbReference type="Gene3D" id="3.40.50.720">
    <property type="entry name" value="NAD(P)-binding Rossmann-like Domain"/>
    <property type="match status" value="1"/>
</dbReference>
<proteinExistence type="inferred from homology"/>
<dbReference type="Proteomes" id="UP000886883">
    <property type="component" value="Unassembled WGS sequence"/>
</dbReference>
<dbReference type="GO" id="GO:0048270">
    <property type="term" value="F:methionine adenosyltransferase regulator activity"/>
    <property type="evidence" value="ECO:0007669"/>
    <property type="project" value="TreeGrafter"/>
</dbReference>
<dbReference type="GO" id="GO:0048269">
    <property type="term" value="C:methionine adenosyltransferase complex"/>
    <property type="evidence" value="ECO:0007669"/>
    <property type="project" value="TreeGrafter"/>
</dbReference>
<dbReference type="SUPFAM" id="SSF51735">
    <property type="entry name" value="NAD(P)-binding Rossmann-fold domains"/>
    <property type="match status" value="1"/>
</dbReference>
<feature type="domain" description="RmlD-like substrate binding" evidence="3">
    <location>
        <begin position="1"/>
        <end position="230"/>
    </location>
</feature>